<dbReference type="AlphaFoldDB" id="A0A9X5C9E3"/>
<evidence type="ECO:0000256" key="1">
    <source>
        <dbReference type="ARBA" id="ARBA00009437"/>
    </source>
</evidence>
<comment type="similarity">
    <text evidence="1">Belongs to the LysR transcriptional regulatory family.</text>
</comment>
<dbReference type="PANTHER" id="PTHR30126">
    <property type="entry name" value="HTH-TYPE TRANSCRIPTIONAL REGULATOR"/>
    <property type="match status" value="1"/>
</dbReference>
<dbReference type="GO" id="GO:0003700">
    <property type="term" value="F:DNA-binding transcription factor activity"/>
    <property type="evidence" value="ECO:0007669"/>
    <property type="project" value="InterPro"/>
</dbReference>
<dbReference type="EMBL" id="VIRB01000108">
    <property type="protein sequence ID" value="NDO70500.1"/>
    <property type="molecule type" value="Genomic_DNA"/>
</dbReference>
<evidence type="ECO:0000313" key="7">
    <source>
        <dbReference type="Proteomes" id="UP000474104"/>
    </source>
</evidence>
<proteinExistence type="inferred from homology"/>
<evidence type="ECO:0000256" key="4">
    <source>
        <dbReference type="ARBA" id="ARBA00023163"/>
    </source>
</evidence>
<dbReference type="InterPro" id="IPR036388">
    <property type="entry name" value="WH-like_DNA-bd_sf"/>
</dbReference>
<dbReference type="PANTHER" id="PTHR30126:SF40">
    <property type="entry name" value="HTH-TYPE TRANSCRIPTIONAL REGULATOR GLTR"/>
    <property type="match status" value="1"/>
</dbReference>
<evidence type="ECO:0000256" key="2">
    <source>
        <dbReference type="ARBA" id="ARBA00023015"/>
    </source>
</evidence>
<feature type="domain" description="HTH lysR-type" evidence="5">
    <location>
        <begin position="12"/>
        <end position="69"/>
    </location>
</feature>
<comment type="caution">
    <text evidence="6">The sequence shown here is derived from an EMBL/GenBank/DDBJ whole genome shotgun (WGS) entry which is preliminary data.</text>
</comment>
<accession>A0A9X5C9E3</accession>
<protein>
    <submittedName>
        <fullName evidence="6">LysR family transcriptional regulator</fullName>
    </submittedName>
</protein>
<organism evidence="6 7">
    <name type="scientific">Schaedlerella arabinosiphila</name>
    <dbReference type="NCBI Taxonomy" id="2044587"/>
    <lineage>
        <taxon>Bacteria</taxon>
        <taxon>Bacillati</taxon>
        <taxon>Bacillota</taxon>
        <taxon>Clostridia</taxon>
        <taxon>Lachnospirales</taxon>
        <taxon>Lachnospiraceae</taxon>
        <taxon>Schaedlerella</taxon>
    </lineage>
</organism>
<dbReference type="PRINTS" id="PR00039">
    <property type="entry name" value="HTHLYSR"/>
</dbReference>
<keyword evidence="2" id="KW-0805">Transcription regulation</keyword>
<dbReference type="InterPro" id="IPR000847">
    <property type="entry name" value="LysR_HTH_N"/>
</dbReference>
<evidence type="ECO:0000313" key="6">
    <source>
        <dbReference type="EMBL" id="NDO70500.1"/>
    </source>
</evidence>
<dbReference type="SUPFAM" id="SSF46785">
    <property type="entry name" value="Winged helix' DNA-binding domain"/>
    <property type="match status" value="1"/>
</dbReference>
<dbReference type="FunFam" id="1.10.10.10:FF:000001">
    <property type="entry name" value="LysR family transcriptional regulator"/>
    <property type="match status" value="1"/>
</dbReference>
<dbReference type="InterPro" id="IPR005119">
    <property type="entry name" value="LysR_subst-bd"/>
</dbReference>
<name>A0A9X5C9E3_9FIRM</name>
<dbReference type="InterPro" id="IPR036390">
    <property type="entry name" value="WH_DNA-bd_sf"/>
</dbReference>
<dbReference type="PROSITE" id="PS50931">
    <property type="entry name" value="HTH_LYSR"/>
    <property type="match status" value="1"/>
</dbReference>
<keyword evidence="3" id="KW-0238">DNA-binding</keyword>
<evidence type="ECO:0000256" key="3">
    <source>
        <dbReference type="ARBA" id="ARBA00023125"/>
    </source>
</evidence>
<evidence type="ECO:0000259" key="5">
    <source>
        <dbReference type="PROSITE" id="PS50931"/>
    </source>
</evidence>
<keyword evidence="4" id="KW-0804">Transcription</keyword>
<gene>
    <name evidence="6" type="ORF">FMM80_18360</name>
</gene>
<sequence length="316" mass="36197">MDLREKRQEAIMKFEQLEQVLEVARTGTFSQAARNLFMSQPNLSLSVRQLEEELGCRLFVRTSEGVIPTEDGKILIEHMAMIHMKYKTMKDYSQGKLPKRLTLRIATTSLNRSVPQLIRISEKYMGSPIQFHLLNYNSLQDIIDQVASCQVDFGIIGMMSPYVKNTLSKLHNLQIEYHCFSVNPVYAVMGPRNHFYDAARALYVTDLREETILTFGSAMEDPCGAIFDATQERLQVKGRIVVNNCYLFYEMLQNTGAIGLISTNRQSFSRQSDRKNLHLLEISDFPIQAETGWIKLRQMPLTDIASELIEELAPVM</sequence>
<dbReference type="SUPFAM" id="SSF53850">
    <property type="entry name" value="Periplasmic binding protein-like II"/>
    <property type="match status" value="1"/>
</dbReference>
<dbReference type="Gene3D" id="1.10.10.10">
    <property type="entry name" value="Winged helix-like DNA-binding domain superfamily/Winged helix DNA-binding domain"/>
    <property type="match status" value="1"/>
</dbReference>
<dbReference type="Pfam" id="PF03466">
    <property type="entry name" value="LysR_substrate"/>
    <property type="match status" value="1"/>
</dbReference>
<dbReference type="Proteomes" id="UP000474104">
    <property type="component" value="Unassembled WGS sequence"/>
</dbReference>
<dbReference type="GO" id="GO:0000976">
    <property type="term" value="F:transcription cis-regulatory region binding"/>
    <property type="evidence" value="ECO:0007669"/>
    <property type="project" value="TreeGrafter"/>
</dbReference>
<dbReference type="Gene3D" id="3.40.190.290">
    <property type="match status" value="1"/>
</dbReference>
<reference evidence="6 7" key="1">
    <citation type="submission" date="2019-07" db="EMBL/GenBank/DDBJ databases">
        <title>Draft genome sequences of 15 bacterial species constituting the stable defined intestinal microbiota of the GM15 gnotobiotic mouse model.</title>
        <authorList>
            <person name="Elie C."/>
            <person name="Mathieu A."/>
            <person name="Saliou A."/>
            <person name="Darnaud M."/>
            <person name="Leulier F."/>
            <person name="Tamellini A."/>
        </authorList>
    </citation>
    <scope>NUCLEOTIDE SEQUENCE [LARGE SCALE GENOMIC DNA]</scope>
    <source>
        <strain evidence="7">ASF 502</strain>
    </source>
</reference>
<dbReference type="Pfam" id="PF00126">
    <property type="entry name" value="HTH_1"/>
    <property type="match status" value="1"/>
</dbReference>